<dbReference type="EMBL" id="CM039171">
    <property type="protein sequence ID" value="KAH9797161.1"/>
    <property type="molecule type" value="Genomic_DNA"/>
</dbReference>
<evidence type="ECO:0000313" key="2">
    <source>
        <dbReference type="Proteomes" id="UP000829398"/>
    </source>
</evidence>
<reference evidence="2" key="1">
    <citation type="journal article" date="2023" name="Hortic. Res.">
        <title>A chromosome-level phased genome enabling allele-level studies in sweet orange: a case study on citrus Huanglongbing tolerance.</title>
        <authorList>
            <person name="Wu B."/>
            <person name="Yu Q."/>
            <person name="Deng Z."/>
            <person name="Duan Y."/>
            <person name="Luo F."/>
            <person name="Gmitter F. Jr."/>
        </authorList>
    </citation>
    <scope>NUCLEOTIDE SEQUENCE [LARGE SCALE GENOMIC DNA]</scope>
    <source>
        <strain evidence="2">cv. Valencia</strain>
    </source>
</reference>
<gene>
    <name evidence="1" type="ORF">KPL71_005776</name>
</gene>
<sequence>MAHIHVHTLFSPTFCIPRSPLTSSRNHFAALSCTSPKTTASLSSEQDVLQAVVESDGKTLPCVRTYENDLVRLSLFGAVGFDQALTAAAADGGQAANEHVVSGIPAMVVETVFPGPSGERATISTRLFLPASKVKEKAFKLRKSLSKDVLNGSSSRNILAMTFRQVVMHQLWSFELVLFRPGTERNMEDLGNQREVPASFALTSSDERVISVLAEVVCLSALQSTESHFLDNSLRKTSSYFFRWFQKPKRITSKDSSVVVYKLFEDEIVENAKTLLETFNSTKESIKPVKMRSKHLWWTPSAHSKLEKIGGREFSIWTSENVPAYRLEIDVSRYNDVKLEGWRKSAENRWEILLTHSQMRDSSFLKILSVTLASGIFLVAISALGQRSSPHLHKGEKFSGELRSLASSEIWNALRQPVDAVKIIGSLAHIQLEEMCVSIIKRIKDTFDWPGDIMTEMSIGAWIGEIPNYLKLSHEDDSTSEGNLTAALEKIDPDIKSSMQDIASYQVVLSTEGKIVGFQPTSRVGVNHWAASPLAKEMYGGRKLSPGLIEPSLKIHLPNEVVLIELLMSVNPDSCFALARPIQ</sequence>
<organism evidence="1 2">
    <name type="scientific">Citrus sinensis</name>
    <name type="common">Sweet orange</name>
    <name type="synonym">Citrus aurantium var. sinensis</name>
    <dbReference type="NCBI Taxonomy" id="2711"/>
    <lineage>
        <taxon>Eukaryota</taxon>
        <taxon>Viridiplantae</taxon>
        <taxon>Streptophyta</taxon>
        <taxon>Embryophyta</taxon>
        <taxon>Tracheophyta</taxon>
        <taxon>Spermatophyta</taxon>
        <taxon>Magnoliopsida</taxon>
        <taxon>eudicotyledons</taxon>
        <taxon>Gunneridae</taxon>
        <taxon>Pentapetalae</taxon>
        <taxon>rosids</taxon>
        <taxon>malvids</taxon>
        <taxon>Sapindales</taxon>
        <taxon>Rutaceae</taxon>
        <taxon>Aurantioideae</taxon>
        <taxon>Citrus</taxon>
    </lineage>
</organism>
<protein>
    <submittedName>
        <fullName evidence="1">Deneddylase</fullName>
    </submittedName>
</protein>
<accession>A0ACB8NG97</accession>
<keyword evidence="2" id="KW-1185">Reference proteome</keyword>
<evidence type="ECO:0000313" key="1">
    <source>
        <dbReference type="EMBL" id="KAH9797161.1"/>
    </source>
</evidence>
<dbReference type="Proteomes" id="UP000829398">
    <property type="component" value="Chromosome 2"/>
</dbReference>
<comment type="caution">
    <text evidence="1">The sequence shown here is derived from an EMBL/GenBank/DDBJ whole genome shotgun (WGS) entry which is preliminary data.</text>
</comment>
<proteinExistence type="predicted"/>
<name>A0ACB8NG97_CITSI</name>